<dbReference type="STRING" id="671987.R0KH49"/>
<feature type="region of interest" description="Disordered" evidence="1">
    <location>
        <begin position="174"/>
        <end position="201"/>
    </location>
</feature>
<dbReference type="HOGENOM" id="CLU_036917_0_0_1"/>
<reference evidence="2 3" key="2">
    <citation type="journal article" date="2013" name="PLoS Genet.">
        <title>Comparative genome structure, secondary metabolite, and effector coding capacity across Cochliobolus pathogens.</title>
        <authorList>
            <person name="Condon B.J."/>
            <person name="Leng Y."/>
            <person name="Wu D."/>
            <person name="Bushley K.E."/>
            <person name="Ohm R.A."/>
            <person name="Otillar R."/>
            <person name="Martin J."/>
            <person name="Schackwitz W."/>
            <person name="Grimwood J."/>
            <person name="MohdZainudin N."/>
            <person name="Xue C."/>
            <person name="Wang R."/>
            <person name="Manning V.A."/>
            <person name="Dhillon B."/>
            <person name="Tu Z.J."/>
            <person name="Steffenson B.J."/>
            <person name="Salamov A."/>
            <person name="Sun H."/>
            <person name="Lowry S."/>
            <person name="LaButti K."/>
            <person name="Han J."/>
            <person name="Copeland A."/>
            <person name="Lindquist E."/>
            <person name="Barry K."/>
            <person name="Schmutz J."/>
            <person name="Baker S.E."/>
            <person name="Ciuffetti L.M."/>
            <person name="Grigoriev I.V."/>
            <person name="Zhong S."/>
            <person name="Turgeon B.G."/>
        </authorList>
    </citation>
    <scope>NUCLEOTIDE SEQUENCE [LARGE SCALE GENOMIC DNA]</scope>
    <source>
        <strain evidence="3">28A</strain>
    </source>
</reference>
<dbReference type="GO" id="GO:0006355">
    <property type="term" value="P:regulation of DNA-templated transcription"/>
    <property type="evidence" value="ECO:0007669"/>
    <property type="project" value="InterPro"/>
</dbReference>
<gene>
    <name evidence="2" type="ORF">SETTUDRAFT_18836</name>
</gene>
<dbReference type="eggNOG" id="ENOG502SVHP">
    <property type="taxonomic scope" value="Eukaryota"/>
</dbReference>
<dbReference type="PANTHER" id="PTHR36167:SF4">
    <property type="entry name" value="FUNGAL N-TERMINAL DOMAIN-CONTAINING PROTEIN"/>
    <property type="match status" value="1"/>
</dbReference>
<dbReference type="RefSeq" id="XP_008020137.1">
    <property type="nucleotide sequence ID" value="XM_008021946.1"/>
</dbReference>
<dbReference type="Proteomes" id="UP000016935">
    <property type="component" value="Unassembled WGS sequence"/>
</dbReference>
<dbReference type="GeneID" id="19402139"/>
<evidence type="ECO:0000313" key="3">
    <source>
        <dbReference type="Proteomes" id="UP000016935"/>
    </source>
</evidence>
<dbReference type="PANTHER" id="PTHR36167">
    <property type="entry name" value="C2H2 FINGER DOMAIN TRANSCRIPTION FACTOR (EUROFUNG)-RELATED"/>
    <property type="match status" value="1"/>
</dbReference>
<protein>
    <recommendedName>
        <fullName evidence="4">Fungal N-terminal domain-containing protein</fullName>
    </recommendedName>
</protein>
<feature type="compositionally biased region" description="Basic and acidic residues" evidence="1">
    <location>
        <begin position="346"/>
        <end position="359"/>
    </location>
</feature>
<accession>R0KH49</accession>
<organism evidence="2 3">
    <name type="scientific">Exserohilum turcicum (strain 28A)</name>
    <name type="common">Northern leaf blight fungus</name>
    <name type="synonym">Setosphaeria turcica</name>
    <dbReference type="NCBI Taxonomy" id="671987"/>
    <lineage>
        <taxon>Eukaryota</taxon>
        <taxon>Fungi</taxon>
        <taxon>Dikarya</taxon>
        <taxon>Ascomycota</taxon>
        <taxon>Pezizomycotina</taxon>
        <taxon>Dothideomycetes</taxon>
        <taxon>Pleosporomycetidae</taxon>
        <taxon>Pleosporales</taxon>
        <taxon>Pleosporineae</taxon>
        <taxon>Pleosporaceae</taxon>
        <taxon>Exserohilum</taxon>
    </lineage>
</organism>
<dbReference type="AlphaFoldDB" id="R0KH49"/>
<sequence>MAEAIGLVASVLQLAGTGLKLSQALYQYADAVANADRRIREVAKEIKLTSFVVEELGKIFKQHDTLSLMSETAVATANETIAECSTVFDDIEKTLNKSKKGKMGRFTLPFRENKIELLQSRIEKLKSSLQLLMQVLMHAYQVASNKFDREAEARQRDGIRRLIEKKKSSTEKYEELQRRFSMSDSSTAIEDDESSLDGDSVSDSMVNATAIGSSMSAESLAECAEHVRILLEDIGRLQHALANKSDGDDHSHHQQIAMGSYFTVRAHLDRVLLGKSSTVVLESTMKITPESLRMKAPAQFLDSEAGSGQKENETRTNVEETQMEVEETAAEEKMTTRLPLILHEVSRSSRPDAKAEQRRPNALFGGGRTYPDAIEPHRHPSGALSASPSYVQNSSQYTGDVDFGEEFVPDVIKQDASCQIGVIEQSGSASWDRTHETTHMPLTAAIPKKDEVDDLLREWTTLYK</sequence>
<feature type="region of interest" description="Disordered" evidence="1">
    <location>
        <begin position="346"/>
        <end position="367"/>
    </location>
</feature>
<dbReference type="InterPro" id="IPR039327">
    <property type="entry name" value="CON7-like"/>
</dbReference>
<evidence type="ECO:0000313" key="2">
    <source>
        <dbReference type="EMBL" id="EOA92188.1"/>
    </source>
</evidence>
<feature type="region of interest" description="Disordered" evidence="1">
    <location>
        <begin position="303"/>
        <end position="333"/>
    </location>
</feature>
<reference evidence="2 3" key="1">
    <citation type="journal article" date="2012" name="PLoS Pathog.">
        <title>Diverse lifestyles and strategies of plant pathogenesis encoded in the genomes of eighteen Dothideomycetes fungi.</title>
        <authorList>
            <person name="Ohm R.A."/>
            <person name="Feau N."/>
            <person name="Henrissat B."/>
            <person name="Schoch C.L."/>
            <person name="Horwitz B.A."/>
            <person name="Barry K.W."/>
            <person name="Condon B.J."/>
            <person name="Copeland A.C."/>
            <person name="Dhillon B."/>
            <person name="Glaser F."/>
            <person name="Hesse C.N."/>
            <person name="Kosti I."/>
            <person name="LaButti K."/>
            <person name="Lindquist E.A."/>
            <person name="Lucas S."/>
            <person name="Salamov A.A."/>
            <person name="Bradshaw R.E."/>
            <person name="Ciuffetti L."/>
            <person name="Hamelin R.C."/>
            <person name="Kema G.H.J."/>
            <person name="Lawrence C."/>
            <person name="Scott J.A."/>
            <person name="Spatafora J.W."/>
            <person name="Turgeon B.G."/>
            <person name="de Wit P.J.G.M."/>
            <person name="Zhong S."/>
            <person name="Goodwin S.B."/>
            <person name="Grigoriev I.V."/>
        </authorList>
    </citation>
    <scope>NUCLEOTIDE SEQUENCE [LARGE SCALE GENOMIC DNA]</scope>
    <source>
        <strain evidence="3">28A</strain>
    </source>
</reference>
<name>R0KH49_EXST2</name>
<evidence type="ECO:0000256" key="1">
    <source>
        <dbReference type="SAM" id="MobiDB-lite"/>
    </source>
</evidence>
<keyword evidence="3" id="KW-1185">Reference proteome</keyword>
<evidence type="ECO:0008006" key="4">
    <source>
        <dbReference type="Google" id="ProtNLM"/>
    </source>
</evidence>
<dbReference type="EMBL" id="KB908481">
    <property type="protein sequence ID" value="EOA92188.1"/>
    <property type="molecule type" value="Genomic_DNA"/>
</dbReference>
<proteinExistence type="predicted"/>
<dbReference type="OrthoDB" id="5431013at2759"/>